<evidence type="ECO:0000256" key="1">
    <source>
        <dbReference type="SAM" id="MobiDB-lite"/>
    </source>
</evidence>
<dbReference type="AlphaFoldDB" id="A0A554LLU9"/>
<evidence type="ECO:0000313" key="2">
    <source>
        <dbReference type="EMBL" id="TSC93860.1"/>
    </source>
</evidence>
<comment type="caution">
    <text evidence="2">The sequence shown here is derived from an EMBL/GenBank/DDBJ whole genome shotgun (WGS) entry which is preliminary data.</text>
</comment>
<gene>
    <name evidence="2" type="ORF">Athens101428_494</name>
</gene>
<feature type="region of interest" description="Disordered" evidence="1">
    <location>
        <begin position="1"/>
        <end position="56"/>
    </location>
</feature>
<dbReference type="Proteomes" id="UP000316495">
    <property type="component" value="Unassembled WGS sequence"/>
</dbReference>
<organism evidence="2 3">
    <name type="scientific">Candidatus Berkelbacteria bacterium Athens1014_28</name>
    <dbReference type="NCBI Taxonomy" id="2017145"/>
    <lineage>
        <taxon>Bacteria</taxon>
        <taxon>Candidatus Berkelbacteria</taxon>
    </lineage>
</organism>
<proteinExistence type="predicted"/>
<evidence type="ECO:0000313" key="3">
    <source>
        <dbReference type="Proteomes" id="UP000316495"/>
    </source>
</evidence>
<name>A0A554LLU9_9BACT</name>
<dbReference type="EMBL" id="VMGN01000026">
    <property type="protein sequence ID" value="TSC93860.1"/>
    <property type="molecule type" value="Genomic_DNA"/>
</dbReference>
<sequence length="154" mass="17787">MESGKSIGEEYADWKAEGPKAESPKEEDVWADEAPKDDPETMPKPTKPEFVGRRYGEEINDRTRNEKLENFAREIAVFLADNFISGQRDLTPKEQNELSILRSHIAEAHKGNPTMNFGEAFEEAARYMERMDPEGGKKFRQEHYNEMEKARGIY</sequence>
<reference evidence="2 3" key="1">
    <citation type="submission" date="2017-07" db="EMBL/GenBank/DDBJ databases">
        <title>Mechanisms for carbon and nitrogen cycling indicate functional differentiation within the Candidate Phyla Radiation.</title>
        <authorList>
            <person name="Danczak R.E."/>
            <person name="Johnston M.D."/>
            <person name="Kenah C."/>
            <person name="Slattery M."/>
            <person name="Wrighton K.C."/>
            <person name="Wilkins M.J."/>
        </authorList>
    </citation>
    <scope>NUCLEOTIDE SEQUENCE [LARGE SCALE GENOMIC DNA]</scope>
    <source>
        <strain evidence="2">Athens1014_28</strain>
    </source>
</reference>
<protein>
    <submittedName>
        <fullName evidence="2">Uncharacterized protein</fullName>
    </submittedName>
</protein>
<accession>A0A554LLU9</accession>
<feature type="compositionally biased region" description="Basic and acidic residues" evidence="1">
    <location>
        <begin position="12"/>
        <end position="56"/>
    </location>
</feature>